<feature type="domain" description="TGF-beta propeptide" evidence="1">
    <location>
        <begin position="4"/>
        <end position="68"/>
    </location>
</feature>
<protein>
    <submittedName>
        <fullName evidence="2">TGFB1 factor</fullName>
    </submittedName>
</protein>
<dbReference type="Pfam" id="PF00688">
    <property type="entry name" value="TGFb_propeptide"/>
    <property type="match status" value="1"/>
</dbReference>
<dbReference type="InterPro" id="IPR001111">
    <property type="entry name" value="TGF-b_propeptide"/>
</dbReference>
<dbReference type="AlphaFoldDB" id="A0A852KBM8"/>
<organism evidence="2 3">
    <name type="scientific">Urocolius indicus</name>
    <name type="common">Red-faced mousebird</name>
    <name type="synonym">Colius indicus</name>
    <dbReference type="NCBI Taxonomy" id="458196"/>
    <lineage>
        <taxon>Eukaryota</taxon>
        <taxon>Metazoa</taxon>
        <taxon>Chordata</taxon>
        <taxon>Craniata</taxon>
        <taxon>Vertebrata</taxon>
        <taxon>Euteleostomi</taxon>
        <taxon>Archelosauria</taxon>
        <taxon>Archosauria</taxon>
        <taxon>Dinosauria</taxon>
        <taxon>Saurischia</taxon>
        <taxon>Theropoda</taxon>
        <taxon>Coelurosauria</taxon>
        <taxon>Aves</taxon>
        <taxon>Neognathae</taxon>
        <taxon>Neoaves</taxon>
        <taxon>Telluraves</taxon>
        <taxon>Coraciimorphae</taxon>
        <taxon>Coliiformes</taxon>
        <taxon>Coliidae</taxon>
        <taxon>Urocolius</taxon>
    </lineage>
</organism>
<dbReference type="Gene3D" id="2.60.120.970">
    <property type="match status" value="1"/>
</dbReference>
<gene>
    <name evidence="2" type="primary">Tgfb1_0</name>
    <name evidence="2" type="ORF">UROIND_R15479</name>
</gene>
<dbReference type="Proteomes" id="UP000654395">
    <property type="component" value="Unassembled WGS sequence"/>
</dbReference>
<evidence type="ECO:0000259" key="1">
    <source>
        <dbReference type="Pfam" id="PF00688"/>
    </source>
</evidence>
<reference evidence="2" key="1">
    <citation type="submission" date="2020-02" db="EMBL/GenBank/DDBJ databases">
        <title>Bird 10,000 Genomes (B10K) Project - Family phase.</title>
        <authorList>
            <person name="Zhang G."/>
        </authorList>
    </citation>
    <scope>NUCLEOTIDE SEQUENCE</scope>
    <source>
        <strain evidence="2">B10K-DU-030-59</strain>
    </source>
</reference>
<proteinExistence type="predicted"/>
<feature type="non-terminal residue" evidence="2">
    <location>
        <position position="88"/>
    </location>
</feature>
<sequence>QGFSNSSWHFLHGRWVEATATDEWLWFDVTQPVQQWLSSSEPFGSFKLSVHCPCDGGNASAMAVTIEGGRREGMRGQAWRHGDRPGDT</sequence>
<dbReference type="EMBL" id="WBNH01001564">
    <property type="protein sequence ID" value="NXX75202.1"/>
    <property type="molecule type" value="Genomic_DNA"/>
</dbReference>
<dbReference type="OrthoDB" id="9194526at2759"/>
<keyword evidence="3" id="KW-1185">Reference proteome</keyword>
<evidence type="ECO:0000313" key="3">
    <source>
        <dbReference type="Proteomes" id="UP000654395"/>
    </source>
</evidence>
<evidence type="ECO:0000313" key="2">
    <source>
        <dbReference type="EMBL" id="NXX75202.1"/>
    </source>
</evidence>
<accession>A0A852KBM8</accession>
<feature type="non-terminal residue" evidence="2">
    <location>
        <position position="1"/>
    </location>
</feature>
<name>A0A852KBM8_UROIN</name>
<comment type="caution">
    <text evidence="2">The sequence shown here is derived from an EMBL/GenBank/DDBJ whole genome shotgun (WGS) entry which is preliminary data.</text>
</comment>